<dbReference type="RefSeq" id="WP_244759773.1">
    <property type="nucleotide sequence ID" value="NZ_JALJCJ010000001.1"/>
</dbReference>
<feature type="domain" description="HNH nuclease" evidence="1">
    <location>
        <begin position="199"/>
        <end position="248"/>
    </location>
</feature>
<feature type="domain" description="Methylase-associated X1" evidence="2">
    <location>
        <begin position="41"/>
        <end position="137"/>
    </location>
</feature>
<dbReference type="InterPro" id="IPR046894">
    <property type="entry name" value="MTaX1"/>
</dbReference>
<accession>A0ABT8XJE9</accession>
<dbReference type="GO" id="GO:0004519">
    <property type="term" value="F:endonuclease activity"/>
    <property type="evidence" value="ECO:0007669"/>
    <property type="project" value="UniProtKB-KW"/>
</dbReference>
<keyword evidence="4" id="KW-1185">Reference proteome</keyword>
<gene>
    <name evidence="3" type="ORF">GB928_021875</name>
</gene>
<reference evidence="3" key="1">
    <citation type="submission" date="2022-04" db="EMBL/GenBank/DDBJ databases">
        <title>Shinella lacus sp. nov., a novel member of the genus Shinella from water.</title>
        <authorList>
            <person name="Deng Y."/>
        </authorList>
    </citation>
    <scope>NUCLEOTIDE SEQUENCE</scope>
    <source>
        <strain evidence="3">JCM 31239</strain>
    </source>
</reference>
<keyword evidence="3" id="KW-0540">Nuclease</keyword>
<dbReference type="Gene3D" id="1.10.30.50">
    <property type="match status" value="1"/>
</dbReference>
<evidence type="ECO:0000313" key="4">
    <source>
        <dbReference type="Proteomes" id="UP001177080"/>
    </source>
</evidence>
<keyword evidence="3" id="KW-0255">Endonuclease</keyword>
<keyword evidence="3" id="KW-0378">Hydrolase</keyword>
<dbReference type="InterPro" id="IPR003615">
    <property type="entry name" value="HNH_nuc"/>
</dbReference>
<proteinExistence type="predicted"/>
<evidence type="ECO:0000259" key="1">
    <source>
        <dbReference type="Pfam" id="PF13391"/>
    </source>
</evidence>
<organism evidence="3 4">
    <name type="scientific">Shinella curvata</name>
    <dbReference type="NCBI Taxonomy" id="1817964"/>
    <lineage>
        <taxon>Bacteria</taxon>
        <taxon>Pseudomonadati</taxon>
        <taxon>Pseudomonadota</taxon>
        <taxon>Alphaproteobacteria</taxon>
        <taxon>Hyphomicrobiales</taxon>
        <taxon>Rhizobiaceae</taxon>
        <taxon>Shinella</taxon>
    </lineage>
</organism>
<sequence length="311" mass="34572">MAAAVGHEVAAITNLGDGWPSRLTVTTSTGDRPVAAHLSKTSSHNRKDYEWRFQNPANSQAVEEPEGHKPLLIGIDETTGQQILVVVDGTSRVGRTARFSILFNHRIVQEASQNGWSQYTSNTGEQIFALRPRLLPALLEMLDNHVIIPTAQVSDAAKAAGVIEENDAESGERARRTISSYVRDAAFSKKVKQAYGHRCAMCGLKLGLLAGAHIYPVSAPGSEDEVWNGVPLCHNHHAAYDAHQLWFDNEYRIHIKPEFLAAAHDDESSRRFIDQTLSELIVPEQAESRPRGAMIKARRDYYPLEYDWLPN</sequence>
<dbReference type="Proteomes" id="UP001177080">
    <property type="component" value="Unassembled WGS sequence"/>
</dbReference>
<dbReference type="Pfam" id="PF20296">
    <property type="entry name" value="MTaX1"/>
    <property type="match status" value="1"/>
</dbReference>
<dbReference type="EMBL" id="WHSC02000009">
    <property type="protein sequence ID" value="MDO6123852.1"/>
    <property type="molecule type" value="Genomic_DNA"/>
</dbReference>
<evidence type="ECO:0000259" key="2">
    <source>
        <dbReference type="Pfam" id="PF20296"/>
    </source>
</evidence>
<evidence type="ECO:0000313" key="3">
    <source>
        <dbReference type="EMBL" id="MDO6123852.1"/>
    </source>
</evidence>
<comment type="caution">
    <text evidence="3">The sequence shown here is derived from an EMBL/GenBank/DDBJ whole genome shotgun (WGS) entry which is preliminary data.</text>
</comment>
<name>A0ABT8XJE9_9HYPH</name>
<dbReference type="Pfam" id="PF13391">
    <property type="entry name" value="HNH_2"/>
    <property type="match status" value="1"/>
</dbReference>
<protein>
    <submittedName>
        <fullName evidence="3">HNH endonuclease</fullName>
    </submittedName>
</protein>